<dbReference type="Proteomes" id="UP000810292">
    <property type="component" value="Unassembled WGS sequence"/>
</dbReference>
<keyword evidence="1" id="KW-0378">Hydrolase</keyword>
<dbReference type="InterPro" id="IPR032466">
    <property type="entry name" value="Metal_Hydrolase"/>
</dbReference>
<evidence type="ECO:0000259" key="2">
    <source>
        <dbReference type="Pfam" id="PF01979"/>
    </source>
</evidence>
<reference evidence="3" key="2">
    <citation type="journal article" date="2021" name="PeerJ">
        <title>Extensive microbial diversity within the chicken gut microbiome revealed by metagenomics and culture.</title>
        <authorList>
            <person name="Gilroy R."/>
            <person name="Ravi A."/>
            <person name="Getino M."/>
            <person name="Pursley I."/>
            <person name="Horton D.L."/>
            <person name="Alikhan N.F."/>
            <person name="Baker D."/>
            <person name="Gharbi K."/>
            <person name="Hall N."/>
            <person name="Watson M."/>
            <person name="Adriaenssens E.M."/>
            <person name="Foster-Nyarko E."/>
            <person name="Jarju S."/>
            <person name="Secka A."/>
            <person name="Antonio M."/>
            <person name="Oren A."/>
            <person name="Chaudhuri R.R."/>
            <person name="La Ragione R."/>
            <person name="Hildebrand F."/>
            <person name="Pallen M.J."/>
        </authorList>
    </citation>
    <scope>NUCLEOTIDE SEQUENCE</scope>
    <source>
        <strain evidence="3">14700</strain>
    </source>
</reference>
<dbReference type="EMBL" id="JADIMF010000073">
    <property type="protein sequence ID" value="MBO8469055.1"/>
    <property type="molecule type" value="Genomic_DNA"/>
</dbReference>
<dbReference type="Gene3D" id="2.30.40.10">
    <property type="entry name" value="Urease, subunit C, domain 1"/>
    <property type="match status" value="1"/>
</dbReference>
<evidence type="ECO:0000313" key="4">
    <source>
        <dbReference type="Proteomes" id="UP000810292"/>
    </source>
</evidence>
<evidence type="ECO:0000313" key="3">
    <source>
        <dbReference type="EMBL" id="MBO8469055.1"/>
    </source>
</evidence>
<gene>
    <name evidence="3" type="ORF">IAA72_04655</name>
</gene>
<dbReference type="Gene3D" id="3.20.20.140">
    <property type="entry name" value="Metal-dependent hydrolases"/>
    <property type="match status" value="1"/>
</dbReference>
<dbReference type="GO" id="GO:0016810">
    <property type="term" value="F:hydrolase activity, acting on carbon-nitrogen (but not peptide) bonds"/>
    <property type="evidence" value="ECO:0007669"/>
    <property type="project" value="InterPro"/>
</dbReference>
<evidence type="ECO:0000256" key="1">
    <source>
        <dbReference type="ARBA" id="ARBA00022801"/>
    </source>
</evidence>
<proteinExistence type="predicted"/>
<comment type="caution">
    <text evidence="3">The sequence shown here is derived from an EMBL/GenBank/DDBJ whole genome shotgun (WGS) entry which is preliminary data.</text>
</comment>
<protein>
    <submittedName>
        <fullName evidence="3">Amidohydrolase</fullName>
    </submittedName>
</protein>
<organism evidence="3 4">
    <name type="scientific">Candidatus Ornithospirochaeta stercoravium</name>
    <dbReference type="NCBI Taxonomy" id="2840897"/>
    <lineage>
        <taxon>Bacteria</taxon>
        <taxon>Pseudomonadati</taxon>
        <taxon>Spirochaetota</taxon>
        <taxon>Spirochaetia</taxon>
        <taxon>Spirochaetales</taxon>
        <taxon>Spirochaetaceae</taxon>
        <taxon>Spirochaetaceae incertae sedis</taxon>
        <taxon>Candidatus Ornithospirochaeta</taxon>
    </lineage>
</organism>
<dbReference type="InterPro" id="IPR006680">
    <property type="entry name" value="Amidohydro-rel"/>
</dbReference>
<dbReference type="Pfam" id="PF01979">
    <property type="entry name" value="Amidohydro_1"/>
    <property type="match status" value="1"/>
</dbReference>
<feature type="domain" description="Amidohydrolase-related" evidence="2">
    <location>
        <begin position="52"/>
        <end position="398"/>
    </location>
</feature>
<dbReference type="PANTHER" id="PTHR43794:SF11">
    <property type="entry name" value="AMIDOHYDROLASE-RELATED DOMAIN-CONTAINING PROTEIN"/>
    <property type="match status" value="1"/>
</dbReference>
<dbReference type="SUPFAM" id="SSF51556">
    <property type="entry name" value="Metallo-dependent hydrolases"/>
    <property type="match status" value="1"/>
</dbReference>
<sequence>MTTLIKNALIIPMTKRNFFFTGDILIKDGKIARAEKNIEEKADEVIDASSMIALPSFVNAHTHLSMVLMRNYKDTCENLQAWLSEIFPIEDKLNDEDIYQSSRLGCAELIDSGCTVFADMYFNAWETVKAVKEAGIRGIIGQTFMNDGNDAEWRIKNLSPRILEAIGDDDMFRLDAAVHAVYTATPDCYRVAAEWVKERGVYLNTHLSETKKENDDCMKTYGMSPAALIESTGAFSVPAYAAHSVYLSDEDMDILSRNHVSAVYNPSSNMKLASGVAKIREMKAKGINIALGTDGASSNNNLSMIKEMNIGALLQTVSTMTPSAATPYDILEMATINGAKAIGLDKRIGTIECGKDADITLINTDDVNMAPLNDPLSALVFSADRKNVDTVFCRGRKVKEHGLLTTIDKNEAISKTKERWEDILKR</sequence>
<name>A0A9D9NDE9_9SPIO</name>
<accession>A0A9D9NDE9</accession>
<dbReference type="AlphaFoldDB" id="A0A9D9NDE9"/>
<dbReference type="InterPro" id="IPR011059">
    <property type="entry name" value="Metal-dep_hydrolase_composite"/>
</dbReference>
<dbReference type="SUPFAM" id="SSF51338">
    <property type="entry name" value="Composite domain of metallo-dependent hydrolases"/>
    <property type="match status" value="1"/>
</dbReference>
<dbReference type="InterPro" id="IPR050287">
    <property type="entry name" value="MTA/SAH_deaminase"/>
</dbReference>
<dbReference type="CDD" id="cd01298">
    <property type="entry name" value="ATZ_TRZ_like"/>
    <property type="match status" value="1"/>
</dbReference>
<dbReference type="PANTHER" id="PTHR43794">
    <property type="entry name" value="AMINOHYDROLASE SSNA-RELATED"/>
    <property type="match status" value="1"/>
</dbReference>
<reference evidence="3" key="1">
    <citation type="submission" date="2020-10" db="EMBL/GenBank/DDBJ databases">
        <authorList>
            <person name="Gilroy R."/>
        </authorList>
    </citation>
    <scope>NUCLEOTIDE SEQUENCE</scope>
    <source>
        <strain evidence="3">14700</strain>
    </source>
</reference>